<evidence type="ECO:0000256" key="7">
    <source>
        <dbReference type="SAM" id="SignalP"/>
    </source>
</evidence>
<proteinExistence type="predicted"/>
<dbReference type="GO" id="GO:0002250">
    <property type="term" value="P:adaptive immune response"/>
    <property type="evidence" value="ECO:0007669"/>
    <property type="project" value="UniProtKB-KW"/>
</dbReference>
<evidence type="ECO:0000256" key="2">
    <source>
        <dbReference type="ARBA" id="ARBA00022859"/>
    </source>
</evidence>
<dbReference type="Ensembl" id="ENSCAFT00030037516.1">
    <property type="protein sequence ID" value="ENSCAFP00030032727.1"/>
    <property type="gene ID" value="ENSCAFG00030020441.1"/>
</dbReference>
<dbReference type="InterPro" id="IPR013106">
    <property type="entry name" value="Ig_V-set"/>
</dbReference>
<protein>
    <recommendedName>
        <fullName evidence="8">Ig-like domain-containing protein</fullName>
    </recommendedName>
</protein>
<dbReference type="PANTHER" id="PTHR19343">
    <property type="entry name" value="T CELL RECEPTOR ALPHA VARIABLE 1-2"/>
    <property type="match status" value="1"/>
</dbReference>
<keyword evidence="3" id="KW-1064">Adaptive immunity</keyword>
<dbReference type="SMART" id="SM00409">
    <property type="entry name" value="IG"/>
    <property type="match status" value="1"/>
</dbReference>
<evidence type="ECO:0000256" key="5">
    <source>
        <dbReference type="ARBA" id="ARBA00023319"/>
    </source>
</evidence>
<evidence type="ECO:0000313" key="9">
    <source>
        <dbReference type="Ensembl" id="ENSCAFP00030032727.1"/>
    </source>
</evidence>
<dbReference type="Proteomes" id="UP000694429">
    <property type="component" value="Chromosome 8"/>
</dbReference>
<dbReference type="InterPro" id="IPR051006">
    <property type="entry name" value="TCR_variable_domain"/>
</dbReference>
<keyword evidence="5" id="KW-0393">Immunoglobulin domain</keyword>
<dbReference type="PANTHER" id="PTHR19343:SF13">
    <property type="entry name" value="T CELL RECEPTOR ALPHA VARIABLE 21"/>
    <property type="match status" value="1"/>
</dbReference>
<evidence type="ECO:0000313" key="10">
    <source>
        <dbReference type="Proteomes" id="UP000694429"/>
    </source>
</evidence>
<evidence type="ECO:0000256" key="3">
    <source>
        <dbReference type="ARBA" id="ARBA00023130"/>
    </source>
</evidence>
<dbReference type="AlphaFoldDB" id="A0A8C0P7M0"/>
<dbReference type="Pfam" id="PF07686">
    <property type="entry name" value="V-set"/>
    <property type="match status" value="1"/>
</dbReference>
<dbReference type="GO" id="GO:0042101">
    <property type="term" value="C:T cell receptor complex"/>
    <property type="evidence" value="ECO:0007669"/>
    <property type="project" value="UniProtKB-KW"/>
</dbReference>
<evidence type="ECO:0000259" key="8">
    <source>
        <dbReference type="PROSITE" id="PS50835"/>
    </source>
</evidence>
<feature type="domain" description="Ig-like" evidence="8">
    <location>
        <begin position="23"/>
        <end position="111"/>
    </location>
</feature>
<feature type="chain" id="PRO_5034402666" description="Ig-like domain-containing protein" evidence="7">
    <location>
        <begin position="22"/>
        <end position="136"/>
    </location>
</feature>
<dbReference type="PROSITE" id="PS50835">
    <property type="entry name" value="IG_LIKE"/>
    <property type="match status" value="1"/>
</dbReference>
<dbReference type="CDD" id="cd04983">
    <property type="entry name" value="IgV_TCR_alpha"/>
    <property type="match status" value="1"/>
</dbReference>
<evidence type="ECO:0000256" key="1">
    <source>
        <dbReference type="ARBA" id="ARBA00022729"/>
    </source>
</evidence>
<name>A0A8C0P7M0_CANLF</name>
<organism evidence="9 10">
    <name type="scientific">Canis lupus familiaris</name>
    <name type="common">Dog</name>
    <name type="synonym">Canis familiaris</name>
    <dbReference type="NCBI Taxonomy" id="9615"/>
    <lineage>
        <taxon>Eukaryota</taxon>
        <taxon>Metazoa</taxon>
        <taxon>Chordata</taxon>
        <taxon>Craniata</taxon>
        <taxon>Vertebrata</taxon>
        <taxon>Euteleostomi</taxon>
        <taxon>Mammalia</taxon>
        <taxon>Eutheria</taxon>
        <taxon>Laurasiatheria</taxon>
        <taxon>Carnivora</taxon>
        <taxon>Caniformia</taxon>
        <taxon>Canidae</taxon>
        <taxon>Canis</taxon>
    </lineage>
</organism>
<keyword evidence="6" id="KW-1279">T cell receptor</keyword>
<reference evidence="9" key="1">
    <citation type="submission" date="2019-03" db="EMBL/GenBank/DDBJ databases">
        <authorList>
            <person name="Warren W.C."/>
            <person name="Johnson G.S."/>
        </authorList>
    </citation>
    <scope>NUCLEOTIDE SEQUENCE [LARGE SCALE GENOMIC DNA]</scope>
    <source>
        <strain evidence="9">Basenji</strain>
    </source>
</reference>
<dbReference type="SUPFAM" id="SSF48726">
    <property type="entry name" value="Immunoglobulin"/>
    <property type="match status" value="1"/>
</dbReference>
<feature type="signal peptide" evidence="7">
    <location>
        <begin position="1"/>
        <end position="21"/>
    </location>
</feature>
<dbReference type="InterPro" id="IPR003599">
    <property type="entry name" value="Ig_sub"/>
</dbReference>
<evidence type="ECO:0000256" key="6">
    <source>
        <dbReference type="ARBA" id="ARBA00043266"/>
    </source>
</evidence>
<accession>A0A8C0P7M0</accession>
<reference evidence="9" key="2">
    <citation type="submission" date="2025-08" db="UniProtKB">
        <authorList>
            <consortium name="Ensembl"/>
        </authorList>
    </citation>
    <scope>IDENTIFICATION</scope>
</reference>
<dbReference type="SMART" id="SM00406">
    <property type="entry name" value="IGv"/>
    <property type="match status" value="1"/>
</dbReference>
<keyword evidence="2" id="KW-0391">Immunity</keyword>
<evidence type="ECO:0000256" key="4">
    <source>
        <dbReference type="ARBA" id="ARBA00023170"/>
    </source>
</evidence>
<keyword evidence="4" id="KW-0675">Receptor</keyword>
<dbReference type="InterPro" id="IPR007110">
    <property type="entry name" value="Ig-like_dom"/>
</dbReference>
<dbReference type="InterPro" id="IPR013783">
    <property type="entry name" value="Ig-like_fold"/>
</dbReference>
<dbReference type="InterPro" id="IPR036179">
    <property type="entry name" value="Ig-like_dom_sf"/>
</dbReference>
<keyword evidence="1 7" id="KW-0732">Signal</keyword>
<sequence>WRTLLECAFMVLWLQLGWLSGEDWVEQSPQTLRLQEGDSVSLNCSYTVSAFKGLQWYRQDPGQSPEVLFLLYSSTKENGRFTVSLNVSAKKFLLHIRASQPGDSTTYLCAARAQCFPATYILSPNLKLRLQTNSTV</sequence>
<dbReference type="Gene3D" id="2.60.40.10">
    <property type="entry name" value="Immunoglobulins"/>
    <property type="match status" value="1"/>
</dbReference>